<dbReference type="Proteomes" id="UP001465976">
    <property type="component" value="Unassembled WGS sequence"/>
</dbReference>
<proteinExistence type="predicted"/>
<accession>A0ABR3F1F4</accession>
<dbReference type="EMBL" id="JBAHYK010001235">
    <property type="protein sequence ID" value="KAL0568904.1"/>
    <property type="molecule type" value="Genomic_DNA"/>
</dbReference>
<gene>
    <name evidence="2" type="ORF">V5O48_013074</name>
</gene>
<keyword evidence="3" id="KW-1185">Reference proteome</keyword>
<keyword evidence="1" id="KW-1133">Transmembrane helix</keyword>
<name>A0ABR3F1F4_9AGAR</name>
<feature type="transmembrane region" description="Helical" evidence="1">
    <location>
        <begin position="40"/>
        <end position="61"/>
    </location>
</feature>
<protein>
    <submittedName>
        <fullName evidence="2">Uncharacterized protein</fullName>
    </submittedName>
</protein>
<evidence type="ECO:0000313" key="2">
    <source>
        <dbReference type="EMBL" id="KAL0568904.1"/>
    </source>
</evidence>
<evidence type="ECO:0000256" key="1">
    <source>
        <dbReference type="SAM" id="Phobius"/>
    </source>
</evidence>
<evidence type="ECO:0000313" key="3">
    <source>
        <dbReference type="Proteomes" id="UP001465976"/>
    </source>
</evidence>
<comment type="caution">
    <text evidence="2">The sequence shown here is derived from an EMBL/GenBank/DDBJ whole genome shotgun (WGS) entry which is preliminary data.</text>
</comment>
<sequence>MPILSKAPVIIARPGVVATPVAWAPIKLSRGADSVKRIRGVVYTSAAVFVAATEVVIAVVFGDEALQMAAERTSRTNNFVENMANIAKNLFQGDLKAAGWF</sequence>
<keyword evidence="1" id="KW-0812">Transmembrane</keyword>
<reference evidence="2 3" key="1">
    <citation type="submission" date="2024-02" db="EMBL/GenBank/DDBJ databases">
        <title>A draft genome for the cacao thread blight pathogen Marasmius crinis-equi.</title>
        <authorList>
            <person name="Cohen S.P."/>
            <person name="Baruah I.K."/>
            <person name="Amoako-Attah I."/>
            <person name="Bukari Y."/>
            <person name="Meinhardt L.W."/>
            <person name="Bailey B.A."/>
        </authorList>
    </citation>
    <scope>NUCLEOTIDE SEQUENCE [LARGE SCALE GENOMIC DNA]</scope>
    <source>
        <strain evidence="2 3">GH-76</strain>
    </source>
</reference>
<organism evidence="2 3">
    <name type="scientific">Marasmius crinis-equi</name>
    <dbReference type="NCBI Taxonomy" id="585013"/>
    <lineage>
        <taxon>Eukaryota</taxon>
        <taxon>Fungi</taxon>
        <taxon>Dikarya</taxon>
        <taxon>Basidiomycota</taxon>
        <taxon>Agaricomycotina</taxon>
        <taxon>Agaricomycetes</taxon>
        <taxon>Agaricomycetidae</taxon>
        <taxon>Agaricales</taxon>
        <taxon>Marasmiineae</taxon>
        <taxon>Marasmiaceae</taxon>
        <taxon>Marasmius</taxon>
    </lineage>
</organism>
<keyword evidence="1" id="KW-0472">Membrane</keyword>